<dbReference type="RefSeq" id="WP_237378494.1">
    <property type="nucleotide sequence ID" value="NZ_CP071793.1"/>
</dbReference>
<proteinExistence type="predicted"/>
<dbReference type="KEGG" id="scor:J3U87_24950"/>
<keyword evidence="2" id="KW-1185">Reference proteome</keyword>
<dbReference type="EMBL" id="CP071793">
    <property type="protein sequence ID" value="QTD48844.1"/>
    <property type="molecule type" value="Genomic_DNA"/>
</dbReference>
<dbReference type="AlphaFoldDB" id="A0A8A4TI26"/>
<protein>
    <submittedName>
        <fullName evidence="1">Uncharacterized protein</fullName>
    </submittedName>
</protein>
<accession>A0A8A4TI26</accession>
<reference evidence="1" key="1">
    <citation type="submission" date="2021-03" db="EMBL/GenBank/DDBJ databases">
        <title>Acanthopleuribacteraceae sp. M133.</title>
        <authorList>
            <person name="Wang G."/>
        </authorList>
    </citation>
    <scope>NUCLEOTIDE SEQUENCE</scope>
    <source>
        <strain evidence="1">M133</strain>
    </source>
</reference>
<evidence type="ECO:0000313" key="2">
    <source>
        <dbReference type="Proteomes" id="UP000663929"/>
    </source>
</evidence>
<evidence type="ECO:0000313" key="1">
    <source>
        <dbReference type="EMBL" id="QTD48844.1"/>
    </source>
</evidence>
<sequence length="512" mass="55738">MILETKSSTKMKARIGNMSKIPLSGILTWICAIMMVSQPSRIHAGIKMRQTVNPVFIAGSCEQNGIIFFSFEADDFSSASPETPIYLKFQLQKKARLCRTEVNQAEADRIGLDLAEVYLPLMLRYSGQSPEMTVAAPGDTLSVVRWVAGEDSIWFRVSHSSSTWLRIGDALKPPSPEHAVEMVLGVPASEGWERHHDAFADGLANLPFATRNLEVMEHDYPDAVSLMLCTNLSNSTLRALPEPQSVSGLNLNPTAWRGPLDELQTISSPATFPQGRVFPLQLSGWNGTPLPEGIFIGRGFSFDCDTHISNAEPVYVSTCSDDTPWVTAGGNFVAHSICGQGRGVHKYSRFRLRIPTTHDMGFQVSVDDQGEPLGAAHISGRAETVLLVAGAFSGQVDGNDLFSAPYTDTSDLVQVEGVWLAKGAEVMYLGAGHPVGFDIHFSFILNHPANGQAADIILSCTGYLTNRDSTQDSDTRFSLATQNIACQPSERYVTYTPSGQELDMGQFQACPP</sequence>
<dbReference type="Proteomes" id="UP000663929">
    <property type="component" value="Chromosome"/>
</dbReference>
<gene>
    <name evidence="1" type="ORF">J3U87_24950</name>
</gene>
<organism evidence="1 2">
    <name type="scientific">Sulfidibacter corallicola</name>
    <dbReference type="NCBI Taxonomy" id="2818388"/>
    <lineage>
        <taxon>Bacteria</taxon>
        <taxon>Pseudomonadati</taxon>
        <taxon>Acidobacteriota</taxon>
        <taxon>Holophagae</taxon>
        <taxon>Acanthopleuribacterales</taxon>
        <taxon>Acanthopleuribacteraceae</taxon>
        <taxon>Sulfidibacter</taxon>
    </lineage>
</organism>
<name>A0A8A4TI26_SULCO</name>